<keyword evidence="1" id="KW-1133">Transmembrane helix</keyword>
<keyword evidence="3" id="KW-1185">Reference proteome</keyword>
<accession>A0A6A6EFX0</accession>
<dbReference type="EMBL" id="ML994619">
    <property type="protein sequence ID" value="KAF2190193.1"/>
    <property type="molecule type" value="Genomic_DNA"/>
</dbReference>
<gene>
    <name evidence="2" type="ORF">K469DRAFT_25301</name>
</gene>
<evidence type="ECO:0000313" key="3">
    <source>
        <dbReference type="Proteomes" id="UP000800200"/>
    </source>
</evidence>
<feature type="transmembrane region" description="Helical" evidence="1">
    <location>
        <begin position="28"/>
        <end position="47"/>
    </location>
</feature>
<organism evidence="2 3">
    <name type="scientific">Zopfia rhizophila CBS 207.26</name>
    <dbReference type="NCBI Taxonomy" id="1314779"/>
    <lineage>
        <taxon>Eukaryota</taxon>
        <taxon>Fungi</taxon>
        <taxon>Dikarya</taxon>
        <taxon>Ascomycota</taxon>
        <taxon>Pezizomycotina</taxon>
        <taxon>Dothideomycetes</taxon>
        <taxon>Dothideomycetes incertae sedis</taxon>
        <taxon>Zopfiaceae</taxon>
        <taxon>Zopfia</taxon>
    </lineage>
</organism>
<dbReference type="AlphaFoldDB" id="A0A6A6EFX0"/>
<proteinExistence type="predicted"/>
<sequence length="180" mass="20276">MPPPSTPTGISRISNHTTANSFPLPLKLFILVVLLASCVKWAAAYNTRRKRRLTRARKAATEKDWKSCQVSLKKELEPCPLPLETHQIPPTFRPIYPWTSPPQPLPGPYDPRLYPLPTIRRHSYPDPSQGDHMKASLVSYTRRVSTNGIPARKSTLRGIIITSKNGASNFRRNQWVVEGG</sequence>
<dbReference type="OrthoDB" id="3942886at2759"/>
<evidence type="ECO:0000256" key="1">
    <source>
        <dbReference type="SAM" id="Phobius"/>
    </source>
</evidence>
<name>A0A6A6EFX0_9PEZI</name>
<protein>
    <submittedName>
        <fullName evidence="2">Uncharacterized protein</fullName>
    </submittedName>
</protein>
<dbReference type="Proteomes" id="UP000800200">
    <property type="component" value="Unassembled WGS sequence"/>
</dbReference>
<evidence type="ECO:0000313" key="2">
    <source>
        <dbReference type="EMBL" id="KAF2190193.1"/>
    </source>
</evidence>
<reference evidence="2" key="1">
    <citation type="journal article" date="2020" name="Stud. Mycol.">
        <title>101 Dothideomycetes genomes: a test case for predicting lifestyles and emergence of pathogens.</title>
        <authorList>
            <person name="Haridas S."/>
            <person name="Albert R."/>
            <person name="Binder M."/>
            <person name="Bloem J."/>
            <person name="Labutti K."/>
            <person name="Salamov A."/>
            <person name="Andreopoulos B."/>
            <person name="Baker S."/>
            <person name="Barry K."/>
            <person name="Bills G."/>
            <person name="Bluhm B."/>
            <person name="Cannon C."/>
            <person name="Castanera R."/>
            <person name="Culley D."/>
            <person name="Daum C."/>
            <person name="Ezra D."/>
            <person name="Gonzalez J."/>
            <person name="Henrissat B."/>
            <person name="Kuo A."/>
            <person name="Liang C."/>
            <person name="Lipzen A."/>
            <person name="Lutzoni F."/>
            <person name="Magnuson J."/>
            <person name="Mondo S."/>
            <person name="Nolan M."/>
            <person name="Ohm R."/>
            <person name="Pangilinan J."/>
            <person name="Park H.-J."/>
            <person name="Ramirez L."/>
            <person name="Alfaro M."/>
            <person name="Sun H."/>
            <person name="Tritt A."/>
            <person name="Yoshinaga Y."/>
            <person name="Zwiers L.-H."/>
            <person name="Turgeon B."/>
            <person name="Goodwin S."/>
            <person name="Spatafora J."/>
            <person name="Crous P."/>
            <person name="Grigoriev I."/>
        </authorList>
    </citation>
    <scope>NUCLEOTIDE SEQUENCE</scope>
    <source>
        <strain evidence="2">CBS 207.26</strain>
    </source>
</reference>
<keyword evidence="1" id="KW-0812">Transmembrane</keyword>
<keyword evidence="1" id="KW-0472">Membrane</keyword>